<dbReference type="InterPro" id="IPR024751">
    <property type="entry name" value="VESA1"/>
</dbReference>
<sequence>MAEGCFSVNKPNTLKDALDFFGALSVSGLEGNVGEALEKRVRDALGIKLAPNSASGGSIKQNFKDVLTHLVKLREEIVSSGDLTTHGNYEHLKFCGDGSCVGTCVEHILTILPILYATLGFLEFEVNDDNEQLGGGGWMEQFCNFRSGSSQGTSLNQWFLRQESGVPSASSSKTTLMPGGYGSDLSHKRGGELVTPLKDLTSDSEGSGTSFHNLLLDVAIATPWSPCNVATCLTVLRALSDNFSTFKSQIKKYKNLEDTLNKLCSGLRLLVSEQEGDEAYFVALFEGSPKQYLQTLESDAFKGYMIWLNDRLDQIITALGSLSADCKAWSDGGLRDGKISGPFGYGFSFGGKWDMQWNDNVNCQIPSTITELTVNLQSLKSVLGKYFDASVCIWTSGFSEPGSDSSHTPGSSGAVYDVTVPENLKDAIDWTLRVTGGDGVNEQKYGVRHLVNDVKKLLQTVGLTDFLIDETKLASIIATFAAGFKTFIGYDGDHQLTQEGIASKHYSSSYDKNVTRNSSIGVKDSKQKCAKVFLGCVPLIYYGVTYLYWRCANVKCFKHDWDAMSFNGEWDVGNSKGITNALNDFMGAVGYSEARQLSKKDGDRVMRKTAETLDELNCGMIGVSDYSYSLYLQGVQQKGQTSLKSTPEKCPLYFLHHAAKTYWISDSAKISGVSTVIEKIRNAFESVSNKNPGDCGALKSNIAELHKKLKDFVAPTAATKPGSDSPSNPGSSGTMNASVVHETVDGAGVAGAGNPDQQPQQQSATAPLPQLQQPDGSHGQDYTHSSNGASSDAGSTGPAGRIGPVGARGPAGFQGPRGDKGETGEQGYTTVPSEPNPPPPPSSSAAPVAGTVATLAVGGGGAAAVYFNVGGIGTILKGLLRLH</sequence>
<name>A0AAV4LYX1_BABCB</name>
<evidence type="ECO:0000256" key="1">
    <source>
        <dbReference type="SAM" id="MobiDB-lite"/>
    </source>
</evidence>
<feature type="region of interest" description="Disordered" evidence="1">
    <location>
        <begin position="716"/>
        <end position="847"/>
    </location>
</feature>
<reference evidence="2 3" key="1">
    <citation type="submission" date="2021-06" db="EMBL/GenBank/DDBJ databases">
        <title>Genome sequence of Babesia caballi.</title>
        <authorList>
            <person name="Yamagishi J."/>
            <person name="Kidaka T."/>
            <person name="Ochi A."/>
        </authorList>
    </citation>
    <scope>NUCLEOTIDE SEQUENCE [LARGE SCALE GENOMIC DNA]</scope>
    <source>
        <strain evidence="2">USDA-D6B2</strain>
    </source>
</reference>
<evidence type="ECO:0000313" key="3">
    <source>
        <dbReference type="Proteomes" id="UP001497744"/>
    </source>
</evidence>
<feature type="compositionally biased region" description="Low complexity" evidence="1">
    <location>
        <begin position="721"/>
        <end position="733"/>
    </location>
</feature>
<dbReference type="AlphaFoldDB" id="A0AAV4LYX1"/>
<comment type="caution">
    <text evidence="2">The sequence shown here is derived from an EMBL/GenBank/DDBJ whole genome shotgun (WGS) entry which is preliminary data.</text>
</comment>
<keyword evidence="3" id="KW-1185">Reference proteome</keyword>
<accession>A0AAV4LYX1</accession>
<dbReference type="GeneID" id="94196649"/>
<dbReference type="Proteomes" id="UP001497744">
    <property type="component" value="Unassembled WGS sequence"/>
</dbReference>
<proteinExistence type="predicted"/>
<organism evidence="2 3">
    <name type="scientific">Babesia caballi</name>
    <dbReference type="NCBI Taxonomy" id="5871"/>
    <lineage>
        <taxon>Eukaryota</taxon>
        <taxon>Sar</taxon>
        <taxon>Alveolata</taxon>
        <taxon>Apicomplexa</taxon>
        <taxon>Aconoidasida</taxon>
        <taxon>Piroplasmida</taxon>
        <taxon>Babesiidae</taxon>
        <taxon>Babesia</taxon>
    </lineage>
</organism>
<evidence type="ECO:0000313" key="2">
    <source>
        <dbReference type="EMBL" id="GIX65168.1"/>
    </source>
</evidence>
<gene>
    <name evidence="2" type="ORF">BcabD6B2_46030</name>
</gene>
<dbReference type="EMBL" id="BPLF01000004">
    <property type="protein sequence ID" value="GIX65168.1"/>
    <property type="molecule type" value="Genomic_DNA"/>
</dbReference>
<feature type="compositionally biased region" description="Polar residues" evidence="1">
    <location>
        <begin position="755"/>
        <end position="794"/>
    </location>
</feature>
<dbReference type="Pfam" id="PF12785">
    <property type="entry name" value="VESA1_N"/>
    <property type="match status" value="1"/>
</dbReference>
<dbReference type="RefSeq" id="XP_067717237.1">
    <property type="nucleotide sequence ID" value="XM_067861136.1"/>
</dbReference>
<protein>
    <submittedName>
        <fullName evidence="2">Variant erythrocyte surface antigen-1 family protein</fullName>
    </submittedName>
</protein>